<reference evidence="1 2" key="1">
    <citation type="submission" date="2015-01" db="EMBL/GenBank/DDBJ databases">
        <title>Genome sequencing of Jeotgalibacillus soli.</title>
        <authorList>
            <person name="Goh K.M."/>
            <person name="Chan K.-G."/>
            <person name="Yaakop A.S."/>
            <person name="Ee R."/>
            <person name="Gan H.M."/>
            <person name="Chan C.S."/>
        </authorList>
    </citation>
    <scope>NUCLEOTIDE SEQUENCE [LARGE SCALE GENOMIC DNA]</scope>
    <source>
        <strain evidence="1 2">P9</strain>
    </source>
</reference>
<accession>A0A0C2VMS7</accession>
<name>A0A0C2VMS7_9BACL</name>
<dbReference type="RefSeq" id="WP_041088480.1">
    <property type="nucleotide sequence ID" value="NZ_JXRP01000017.1"/>
</dbReference>
<dbReference type="EMBL" id="JXRP01000017">
    <property type="protein sequence ID" value="KIL45746.1"/>
    <property type="molecule type" value="Genomic_DNA"/>
</dbReference>
<gene>
    <name evidence="1" type="ORF">KP78_20950</name>
</gene>
<proteinExistence type="predicted"/>
<evidence type="ECO:0000313" key="1">
    <source>
        <dbReference type="EMBL" id="KIL45746.1"/>
    </source>
</evidence>
<comment type="caution">
    <text evidence="1">The sequence shown here is derived from an EMBL/GenBank/DDBJ whole genome shotgun (WGS) entry which is preliminary data.</text>
</comment>
<protein>
    <submittedName>
        <fullName evidence="1">Uncharacterized protein</fullName>
    </submittedName>
</protein>
<organism evidence="1 2">
    <name type="scientific">Jeotgalibacillus soli</name>
    <dbReference type="NCBI Taxonomy" id="889306"/>
    <lineage>
        <taxon>Bacteria</taxon>
        <taxon>Bacillati</taxon>
        <taxon>Bacillota</taxon>
        <taxon>Bacilli</taxon>
        <taxon>Bacillales</taxon>
        <taxon>Caryophanaceae</taxon>
        <taxon>Jeotgalibacillus</taxon>
    </lineage>
</organism>
<keyword evidence="2" id="KW-1185">Reference proteome</keyword>
<dbReference type="PATRIC" id="fig|889306.3.peg.2111"/>
<evidence type="ECO:0000313" key="2">
    <source>
        <dbReference type="Proteomes" id="UP000031938"/>
    </source>
</evidence>
<sequence length="95" mass="11001">MDIAKELREKGWKTVDIKTLSRGDEEHHKNVILEDFNFDEIAIYPFSLKKVAEKENTVELTGLWIELAPLVSYQDEIPSQTLDDSLVQITIDRVK</sequence>
<dbReference type="AlphaFoldDB" id="A0A0C2VMS7"/>
<dbReference type="Proteomes" id="UP000031938">
    <property type="component" value="Unassembled WGS sequence"/>
</dbReference>
<dbReference type="STRING" id="889306.KP78_20950"/>